<name>A0A174KUZ0_9FIRM</name>
<accession>A0A174KUZ0</accession>
<dbReference type="Proteomes" id="UP000095651">
    <property type="component" value="Unassembled WGS sequence"/>
</dbReference>
<evidence type="ECO:0000313" key="4">
    <source>
        <dbReference type="Proteomes" id="UP000095651"/>
    </source>
</evidence>
<dbReference type="AlphaFoldDB" id="A0A174KUZ0"/>
<evidence type="ECO:0000256" key="2">
    <source>
        <dbReference type="SAM" id="Phobius"/>
    </source>
</evidence>
<feature type="transmembrane region" description="Helical" evidence="2">
    <location>
        <begin position="616"/>
        <end position="649"/>
    </location>
</feature>
<feature type="transmembrane region" description="Helical" evidence="2">
    <location>
        <begin position="583"/>
        <end position="604"/>
    </location>
</feature>
<gene>
    <name evidence="3" type="ORF">ERS852407_05111</name>
</gene>
<dbReference type="RefSeq" id="WP_055659460.1">
    <property type="nucleotide sequence ID" value="NZ_CABIXC010000019.1"/>
</dbReference>
<reference evidence="3 4" key="1">
    <citation type="submission" date="2015-09" db="EMBL/GenBank/DDBJ databases">
        <authorList>
            <consortium name="Pathogen Informatics"/>
        </authorList>
    </citation>
    <scope>NUCLEOTIDE SEQUENCE [LARGE SCALE GENOMIC DNA]</scope>
    <source>
        <strain evidence="3 4">2789STDY5608850</strain>
    </source>
</reference>
<organism evidence="3 4">
    <name type="scientific">Hungatella hathewayi</name>
    <dbReference type="NCBI Taxonomy" id="154046"/>
    <lineage>
        <taxon>Bacteria</taxon>
        <taxon>Bacillati</taxon>
        <taxon>Bacillota</taxon>
        <taxon>Clostridia</taxon>
        <taxon>Lachnospirales</taxon>
        <taxon>Lachnospiraceae</taxon>
        <taxon>Hungatella</taxon>
    </lineage>
</organism>
<proteinExistence type="predicted"/>
<sequence length="859" mass="90837">MSVSSTLQINDRMTPALQSITAAMNMMVSSFSAAQTASETAVNSAQWNAATQAVHAASAAVEEYQQELAAAQNRPVSVPESAWSTVVTNQTPSVSGAEQFQQEYQTANTAAQQLYQTQQAISAQARNMTVTPPGMLNDVAAVENRMQALSMRVQEINNIPVNLRTEQTNQELVTLNSQLGQAASIQEELSAAMREMDISRVNTAYRQLNATIEAAENGIRNNTAEQEEFNDRVRAGGGAYDGLAGKIARIAGMLGIGMMVKQAAQMTYESSTQLEATEAKYQTVFAGMTDSANQFVSDFQSLTPATVAEARSMASGLQDLLVPMGMQRTEATQMTGEYMHIIGALTNFNSATKSAEDVSGAFQSALSGEYDSLKGLGIQVNETIIKQQAVAMGLAKSTDAVSNAAKAQAVLELAYQQSGDALAAYNETALDTTTRMQLMQKGFSDAFGKAGQTVLPQINTLLQHVVVQMPQLSAGITTFANVFNGFVQIATVAFDNLMNFGTMIADNWSWIGPIIGGVTAAIVVFNGAIIAYNVVQAISNGLMAVSAARSALKAGLTIAEAAATTTAGGAQVGLNAALMACPVIWIIGAILLFIAAVYAAVGAVNKIKGTSVSATGVIAAVFGTLAAHIINTFVVPTWNGIAAFINFFYNVWNDPVASVKILFYDLASTVIGYIVNMAHAIEDVINKIPGVQVNITAGLDNFQNQLKSASQKAKDASGWKEIVGSMSYIDYSDNASKWYDKGAAGESKLKGLFGGGDAGGAGYNAEAQESAAQTAINTGSTAGNTAKIADSMDVMDEDLKYMRDAAEQEIINRFTLAELKVDVTNHNTLKTETDFDDVNRRLGEDTAEALAAFAEGVHV</sequence>
<evidence type="ECO:0000313" key="3">
    <source>
        <dbReference type="EMBL" id="CUP14681.1"/>
    </source>
</evidence>
<feature type="coiled-coil region" evidence="1">
    <location>
        <begin position="54"/>
        <end position="159"/>
    </location>
</feature>
<keyword evidence="2" id="KW-0812">Transmembrane</keyword>
<feature type="transmembrane region" description="Helical" evidence="2">
    <location>
        <begin position="510"/>
        <end position="535"/>
    </location>
</feature>
<dbReference type="EMBL" id="CYZE01000019">
    <property type="protein sequence ID" value="CUP14681.1"/>
    <property type="molecule type" value="Genomic_DNA"/>
</dbReference>
<keyword evidence="2" id="KW-0472">Membrane</keyword>
<evidence type="ECO:0000256" key="1">
    <source>
        <dbReference type="SAM" id="Coils"/>
    </source>
</evidence>
<keyword evidence="2" id="KW-1133">Transmembrane helix</keyword>
<keyword evidence="1" id="KW-0175">Coiled coil</keyword>
<protein>
    <submittedName>
        <fullName evidence="3">Phage tape measure protein</fullName>
    </submittedName>
</protein>